<sequence length="81" mass="9421">MLVEEESCPVYDTDNEEESEVIYDTDGNDVDDSLEFELLHPDQGEPLVIQRVLSVAHSKSIDDDSWRRNNIFRTKYNSNDK</sequence>
<evidence type="ECO:0000313" key="1">
    <source>
        <dbReference type="EMBL" id="GFD31068.1"/>
    </source>
</evidence>
<organism evidence="1">
    <name type="scientific">Tanacetum cinerariifolium</name>
    <name type="common">Dalmatian daisy</name>
    <name type="synonym">Chrysanthemum cinerariifolium</name>
    <dbReference type="NCBI Taxonomy" id="118510"/>
    <lineage>
        <taxon>Eukaryota</taxon>
        <taxon>Viridiplantae</taxon>
        <taxon>Streptophyta</taxon>
        <taxon>Embryophyta</taxon>
        <taxon>Tracheophyta</taxon>
        <taxon>Spermatophyta</taxon>
        <taxon>Magnoliopsida</taxon>
        <taxon>eudicotyledons</taxon>
        <taxon>Gunneridae</taxon>
        <taxon>Pentapetalae</taxon>
        <taxon>asterids</taxon>
        <taxon>campanulids</taxon>
        <taxon>Asterales</taxon>
        <taxon>Asteraceae</taxon>
        <taxon>Asteroideae</taxon>
        <taxon>Anthemideae</taxon>
        <taxon>Anthemidinae</taxon>
        <taxon>Tanacetum</taxon>
    </lineage>
</organism>
<keyword evidence="1" id="KW-0548">Nucleotidyltransferase</keyword>
<reference evidence="1" key="1">
    <citation type="journal article" date="2019" name="Sci. Rep.">
        <title>Draft genome of Tanacetum cinerariifolium, the natural source of mosquito coil.</title>
        <authorList>
            <person name="Yamashiro T."/>
            <person name="Shiraishi A."/>
            <person name="Satake H."/>
            <person name="Nakayama K."/>
        </authorList>
    </citation>
    <scope>NUCLEOTIDE SEQUENCE</scope>
</reference>
<dbReference type="AlphaFoldDB" id="A0A699VBJ3"/>
<name>A0A699VBJ3_TANCI</name>
<protein>
    <submittedName>
        <fullName evidence="1">Reverse transcriptase domain-containing protein</fullName>
    </submittedName>
</protein>
<feature type="non-terminal residue" evidence="1">
    <location>
        <position position="81"/>
    </location>
</feature>
<dbReference type="GO" id="GO:0003964">
    <property type="term" value="F:RNA-directed DNA polymerase activity"/>
    <property type="evidence" value="ECO:0007669"/>
    <property type="project" value="UniProtKB-KW"/>
</dbReference>
<gene>
    <name evidence="1" type="ORF">Tci_903037</name>
</gene>
<proteinExistence type="predicted"/>
<keyword evidence="1" id="KW-0695">RNA-directed DNA polymerase</keyword>
<keyword evidence="1" id="KW-0808">Transferase</keyword>
<accession>A0A699VBJ3</accession>
<comment type="caution">
    <text evidence="1">The sequence shown here is derived from an EMBL/GenBank/DDBJ whole genome shotgun (WGS) entry which is preliminary data.</text>
</comment>
<dbReference type="EMBL" id="BKCJ011410246">
    <property type="protein sequence ID" value="GFD31068.1"/>
    <property type="molecule type" value="Genomic_DNA"/>
</dbReference>